<proteinExistence type="predicted"/>
<name>A0ACD4DFK4_9NOCA</name>
<gene>
    <name evidence="1" type="primary">ppsA</name>
    <name evidence="1" type="ORF">OED52_19850</name>
</gene>
<reference evidence="1" key="1">
    <citation type="submission" date="2022-10" db="EMBL/GenBank/DDBJ databases">
        <title>Rhodococcus ferula Z13 complete genome.</title>
        <authorList>
            <person name="Long X."/>
            <person name="Zang M."/>
        </authorList>
    </citation>
    <scope>NUCLEOTIDE SEQUENCE</scope>
    <source>
        <strain evidence="1">Z13</strain>
    </source>
</reference>
<organism evidence="1 2">
    <name type="scientific">Rhodococcus sacchari</name>
    <dbReference type="NCBI Taxonomy" id="2962047"/>
    <lineage>
        <taxon>Bacteria</taxon>
        <taxon>Bacillati</taxon>
        <taxon>Actinomycetota</taxon>
        <taxon>Actinomycetes</taxon>
        <taxon>Mycobacteriales</taxon>
        <taxon>Nocardiaceae</taxon>
        <taxon>Rhodococcus</taxon>
    </lineage>
</organism>
<evidence type="ECO:0000313" key="1">
    <source>
        <dbReference type="EMBL" id="UYP18857.1"/>
    </source>
</evidence>
<evidence type="ECO:0000313" key="2">
    <source>
        <dbReference type="Proteomes" id="UP001156484"/>
    </source>
</evidence>
<sequence>MGEHNVWVRPIEAVGADDAPKVGGKSANLGELTRAGFPVPPAFAVTTDAYLDAMDAAGVRTRLAAEAVPAPDIDDATLIRTSTELAALVTDSSVPDELRAEIVAAYEALGGDVPVAVRSSAPAEDAADTSFAGIHESYTNIVGADAVIRAVQACWASLWSERARTYRGLRGVADEPSIAVVVQVMVESESSGVAFTADPRTGDLDRIVVEAALGLGEVVVGGQVEPDTYVVAKDGFEILDVHRGHQEFRITSSSAGDTREVVDPARATRVLDDEQLRRVARLAADVEKHYGAPQDLEFAFAKGELWIVQTRPITTLGAPADDGPVGSGDAKPLLTGLGAGPGSATGRVRILHELADGKRLTDGEIIVAPMTRPDWLPILRRAGGIVTDGGGITCHAAIVGRELGKPVVVGARTATTDLHDGQLITVDGDAGAVFEGRVHPAAGQPAADRAATTVVAGALPVTATSVYVNLATPDAAEAVAASDVDGVGLLRAEFMITEALAGEHPARMIAQGRRDEYVERMADGVARIAAAFAPRPVVYRAIDLRSNEFADLEGGEVEPHEENPMIGYRGCFRYVRDPQLFALDLDVLHRVRGLHPDVHLMIPFVRTRWELQECLAQLDAHPLGADHRMQRWIMAEVPSVVYWLPEYAKLGIHGVSIGTNDLTQLILGVDRDSEVCKDLFDTLDPAVLDAIDRIVDRASAAGLTVSLCGQAVSTSPALAEHLVRRGITSVSVAPDAVARTRRTIAQAEQRILLERARVAER</sequence>
<dbReference type="EMBL" id="CP107551">
    <property type="protein sequence ID" value="UYP18857.1"/>
    <property type="molecule type" value="Genomic_DNA"/>
</dbReference>
<dbReference type="Proteomes" id="UP001156484">
    <property type="component" value="Chromosome"/>
</dbReference>
<protein>
    <submittedName>
        <fullName evidence="1">Phosphoenolpyruvate synthase</fullName>
        <ecNumber evidence="1">2.7.9.2</ecNumber>
    </submittedName>
</protein>
<keyword evidence="2" id="KW-1185">Reference proteome</keyword>
<keyword evidence="1" id="KW-0808">Transferase</keyword>
<dbReference type="EC" id="2.7.9.2" evidence="1"/>
<accession>A0ACD4DFK4</accession>